<dbReference type="SMART" id="SM00490">
    <property type="entry name" value="HELICc"/>
    <property type="match status" value="1"/>
</dbReference>
<reference evidence="4" key="1">
    <citation type="submission" date="2021-01" db="EMBL/GenBank/DDBJ databases">
        <authorList>
            <person name="Zahm M."/>
            <person name="Roques C."/>
            <person name="Cabau C."/>
            <person name="Klopp C."/>
            <person name="Donnadieu C."/>
            <person name="Jouanno E."/>
            <person name="Lampietro C."/>
            <person name="Louis A."/>
            <person name="Herpin A."/>
            <person name="Echchiki A."/>
            <person name="Berthelot C."/>
            <person name="Parey E."/>
            <person name="Roest-Crollius H."/>
            <person name="Braasch I."/>
            <person name="Postlethwait J."/>
            <person name="Bobe J."/>
            <person name="Montfort J."/>
            <person name="Bouchez O."/>
            <person name="Begum T."/>
            <person name="Mejri S."/>
            <person name="Adams A."/>
            <person name="Chen W.-J."/>
            <person name="Guiguen Y."/>
        </authorList>
    </citation>
    <scope>NUCLEOTIDE SEQUENCE</scope>
    <source>
        <tissue evidence="4">Blood</tissue>
    </source>
</reference>
<dbReference type="PANTHER" id="PTHR47161:SF1">
    <property type="entry name" value="LYMPHOID-SPECIFIC HELICASE"/>
    <property type="match status" value="1"/>
</dbReference>
<feature type="domain" description="Helicase ATP-binding" evidence="2">
    <location>
        <begin position="1"/>
        <end position="79"/>
    </location>
</feature>
<evidence type="ECO:0000259" key="2">
    <source>
        <dbReference type="PROSITE" id="PS51192"/>
    </source>
</evidence>
<evidence type="ECO:0008006" key="6">
    <source>
        <dbReference type="Google" id="ProtNLM"/>
    </source>
</evidence>
<proteinExistence type="predicted"/>
<dbReference type="InterPro" id="IPR000330">
    <property type="entry name" value="SNF2_N"/>
</dbReference>
<feature type="domain" description="Helicase C-terminal" evidence="3">
    <location>
        <begin position="285"/>
        <end position="435"/>
    </location>
</feature>
<dbReference type="CDD" id="cd18793">
    <property type="entry name" value="SF2_C_SNF"/>
    <property type="match status" value="1"/>
</dbReference>
<evidence type="ECO:0000259" key="3">
    <source>
        <dbReference type="PROSITE" id="PS51194"/>
    </source>
</evidence>
<dbReference type="InterPro" id="IPR001650">
    <property type="entry name" value="Helicase_C-like"/>
</dbReference>
<dbReference type="GO" id="GO:0031508">
    <property type="term" value="P:pericentric heterochromatin formation"/>
    <property type="evidence" value="ECO:0007669"/>
    <property type="project" value="TreeGrafter"/>
</dbReference>
<dbReference type="Pfam" id="PF00271">
    <property type="entry name" value="Helicase_C"/>
    <property type="match status" value="1"/>
</dbReference>
<dbReference type="GO" id="GO:0006346">
    <property type="term" value="P:DNA methylation-dependent constitutive heterochromatin formation"/>
    <property type="evidence" value="ECO:0007669"/>
    <property type="project" value="TreeGrafter"/>
</dbReference>
<dbReference type="Pfam" id="PF00176">
    <property type="entry name" value="SNF2-rel_dom"/>
    <property type="match status" value="1"/>
</dbReference>
<dbReference type="PROSITE" id="PS51192">
    <property type="entry name" value="HELICASE_ATP_BIND_1"/>
    <property type="match status" value="1"/>
</dbReference>
<dbReference type="PROSITE" id="PS51194">
    <property type="entry name" value="HELICASE_CTER"/>
    <property type="match status" value="1"/>
</dbReference>
<dbReference type="InterPro" id="IPR027417">
    <property type="entry name" value="P-loop_NTPase"/>
</dbReference>
<comment type="caution">
    <text evidence="4">The sequence shown here is derived from an EMBL/GenBank/DDBJ whole genome shotgun (WGS) entry which is preliminary data.</text>
</comment>
<dbReference type="EMBL" id="JAERUA010000010">
    <property type="protein sequence ID" value="KAI1894380.1"/>
    <property type="molecule type" value="Genomic_DNA"/>
</dbReference>
<organism evidence="4 5">
    <name type="scientific">Albula goreensis</name>
    <dbReference type="NCBI Taxonomy" id="1534307"/>
    <lineage>
        <taxon>Eukaryota</taxon>
        <taxon>Metazoa</taxon>
        <taxon>Chordata</taxon>
        <taxon>Craniata</taxon>
        <taxon>Vertebrata</taxon>
        <taxon>Euteleostomi</taxon>
        <taxon>Actinopterygii</taxon>
        <taxon>Neopterygii</taxon>
        <taxon>Teleostei</taxon>
        <taxon>Albuliformes</taxon>
        <taxon>Albulidae</taxon>
        <taxon>Albula</taxon>
    </lineage>
</organism>
<dbReference type="GO" id="GO:0005634">
    <property type="term" value="C:nucleus"/>
    <property type="evidence" value="ECO:0007669"/>
    <property type="project" value="TreeGrafter"/>
</dbReference>
<dbReference type="Proteomes" id="UP000829720">
    <property type="component" value="Unassembled WGS sequence"/>
</dbReference>
<name>A0A8T3DDU1_9TELE</name>
<dbReference type="GO" id="GO:0003682">
    <property type="term" value="F:chromatin binding"/>
    <property type="evidence" value="ECO:0007669"/>
    <property type="project" value="TreeGrafter"/>
</dbReference>
<dbReference type="FunFam" id="3.40.50.300:FF:000577">
    <property type="entry name" value="lymphoid-specific helicase isoform X1"/>
    <property type="match status" value="1"/>
</dbReference>
<dbReference type="SUPFAM" id="SSF52540">
    <property type="entry name" value="P-loop containing nucleoside triphosphate hydrolases"/>
    <property type="match status" value="2"/>
</dbReference>
<keyword evidence="1" id="KW-0378">Hydrolase</keyword>
<dbReference type="GO" id="GO:0046651">
    <property type="term" value="P:lymphocyte proliferation"/>
    <property type="evidence" value="ECO:0007669"/>
    <property type="project" value="TreeGrafter"/>
</dbReference>
<gene>
    <name evidence="4" type="ORF">AGOR_G00115220</name>
</gene>
<dbReference type="AlphaFoldDB" id="A0A8T3DDU1"/>
<sequence>MCPVVITSFEMAMIDRKYLQRFHWKYLIVDEGHRIKNLNCRLVQELKALATDNKLLLTGTPLQNNLSELWSLLNFLLPDVFDDLKSFESWFDISTISSDAENIVVKEREQNILHMLHQILTPFLLRRLKTDVTLEVPPKKEIVVYAPLTPKQESFYTAVINKTIHKMLGMDKEEKTLVEQTSSGRPERRASRVVNYFEDDKESPKALEKYLEKIQQEVAESSKSTPVVNVESPRDAQVNLKLQNILMILRKCCNHPYLIEYPLDPATQDFLIDEKLVESSGKFQILDRMLPELRKRGHKVLIFSQMTSVLDLLMDYCYLRGYDYSRLDGSMSYADREENMRKFSVDENVFLFLLSTRAGGLGINLTAADTVIIFDSDWNPQADLQAQDRCHRIGQTKPVMVYRLITANTIDQQILERASAKRKLEKMVIHKNKFKGGKAELAEQSKSCLDLAELMELLQSRDHVREVKGSKGKVISDKDLEFLLDRSDLLDQAKKRQRQKKDGVFRVLDAKESSDIHIG</sequence>
<dbReference type="InterPro" id="IPR014001">
    <property type="entry name" value="Helicase_ATP-bd"/>
</dbReference>
<dbReference type="InterPro" id="IPR049730">
    <property type="entry name" value="SNF2/RAD54-like_C"/>
</dbReference>
<dbReference type="GO" id="GO:0016787">
    <property type="term" value="F:hydrolase activity"/>
    <property type="evidence" value="ECO:0007669"/>
    <property type="project" value="UniProtKB-KW"/>
</dbReference>
<dbReference type="GO" id="GO:0005721">
    <property type="term" value="C:pericentric heterochromatin"/>
    <property type="evidence" value="ECO:0007669"/>
    <property type="project" value="TreeGrafter"/>
</dbReference>
<dbReference type="Gene3D" id="3.40.50.10810">
    <property type="entry name" value="Tandem AAA-ATPase domain"/>
    <property type="match status" value="1"/>
</dbReference>
<accession>A0A8T3DDU1</accession>
<evidence type="ECO:0000313" key="5">
    <source>
        <dbReference type="Proteomes" id="UP000829720"/>
    </source>
</evidence>
<protein>
    <recommendedName>
        <fullName evidence="6">Lymphoid-specific helicase</fullName>
    </recommendedName>
</protein>
<dbReference type="Gene3D" id="3.40.50.300">
    <property type="entry name" value="P-loop containing nucleotide triphosphate hydrolases"/>
    <property type="match status" value="1"/>
</dbReference>
<evidence type="ECO:0000313" key="4">
    <source>
        <dbReference type="EMBL" id="KAI1894380.1"/>
    </source>
</evidence>
<keyword evidence="5" id="KW-1185">Reference proteome</keyword>
<evidence type="ECO:0000256" key="1">
    <source>
        <dbReference type="ARBA" id="ARBA00022801"/>
    </source>
</evidence>
<dbReference type="PANTHER" id="PTHR47161">
    <property type="entry name" value="LYMPHOID-SPECIFIC HELICASE"/>
    <property type="match status" value="1"/>
</dbReference>
<dbReference type="InterPro" id="IPR038718">
    <property type="entry name" value="SNF2-like_sf"/>
</dbReference>
<dbReference type="GO" id="GO:0005524">
    <property type="term" value="F:ATP binding"/>
    <property type="evidence" value="ECO:0007669"/>
    <property type="project" value="InterPro"/>
</dbReference>
<dbReference type="GO" id="GO:0044027">
    <property type="term" value="P:negative regulation of gene expression via chromosomal CpG island methylation"/>
    <property type="evidence" value="ECO:0007669"/>
    <property type="project" value="TreeGrafter"/>
</dbReference>
<dbReference type="OrthoDB" id="448448at2759"/>